<proteinExistence type="predicted"/>
<dbReference type="Proteomes" id="UP000594260">
    <property type="component" value="Unplaced"/>
</dbReference>
<name>A0A7M7JCJ3_VARDE</name>
<dbReference type="RefSeq" id="XP_022647977.1">
    <property type="nucleotide sequence ID" value="XM_022792242.1"/>
</dbReference>
<evidence type="ECO:0000313" key="3">
    <source>
        <dbReference type="Proteomes" id="UP000594260"/>
    </source>
</evidence>
<evidence type="ECO:0000256" key="1">
    <source>
        <dbReference type="SAM" id="MobiDB-lite"/>
    </source>
</evidence>
<sequence length="427" mass="45545">MRAGPGGASKASSFRSRCLKFHNFVPADQASHRGGSDSTRLQEQHGTKKITVASTSWLSGVQPVPHGQPPQCMLLAQQNCRSPEVILKCPIICNIHPPDAQRVAITHHTLPHPIGSIVPAVTGSGVTFRAPLTSPPSPVALAPPISCNLYSLLHPAPFAPTTHLTPEVTITPIVGQGAIRHKGNNNSSDSCTIAPDSLAGDTYDSDLRKRKSEDVRRLLNLKISRKDFQKTQREEQPLDLSLKRDVSEVSGGNDDDVQIVGIEPGHLGAGSLVPRPIALYAHLGSSASSLPHLGQGLHLSQLPFQLPLSLPSQSSMNPPLTQQLAVQSQGHLQGRLPPPMDAGSRSPAVCLDAVGSNHDRLSSGILVKTKQISESGGATFCKFRQVKPGGPRPTVTRAATTKAKRFHFVQSRWPTGQHRPPGNSPGK</sequence>
<dbReference type="EnsemblMetazoa" id="XM_022792242">
    <property type="protein sequence ID" value="XP_022647977"/>
    <property type="gene ID" value="LOC111244808"/>
</dbReference>
<dbReference type="EnsemblMetazoa" id="XM_022792246">
    <property type="protein sequence ID" value="XP_022647981"/>
    <property type="gene ID" value="LOC111244808"/>
</dbReference>
<organism evidence="2 3">
    <name type="scientific">Varroa destructor</name>
    <name type="common">Honeybee mite</name>
    <dbReference type="NCBI Taxonomy" id="109461"/>
    <lineage>
        <taxon>Eukaryota</taxon>
        <taxon>Metazoa</taxon>
        <taxon>Ecdysozoa</taxon>
        <taxon>Arthropoda</taxon>
        <taxon>Chelicerata</taxon>
        <taxon>Arachnida</taxon>
        <taxon>Acari</taxon>
        <taxon>Parasitiformes</taxon>
        <taxon>Mesostigmata</taxon>
        <taxon>Gamasina</taxon>
        <taxon>Dermanyssoidea</taxon>
        <taxon>Varroidae</taxon>
        <taxon>Varroa</taxon>
    </lineage>
</organism>
<accession>A0A7M7JCJ3</accession>
<dbReference type="InParanoid" id="A0A7M7JCJ3"/>
<dbReference type="RefSeq" id="XP_022647981.1">
    <property type="nucleotide sequence ID" value="XM_022792246.1"/>
</dbReference>
<reference evidence="2" key="1">
    <citation type="submission" date="2021-01" db="UniProtKB">
        <authorList>
            <consortium name="EnsemblMetazoa"/>
        </authorList>
    </citation>
    <scope>IDENTIFICATION</scope>
</reference>
<dbReference type="GeneID" id="111244808"/>
<dbReference type="RefSeq" id="XP_022647982.1">
    <property type="nucleotide sequence ID" value="XM_022792247.1"/>
</dbReference>
<dbReference type="EnsemblMetazoa" id="XM_022792244">
    <property type="protein sequence ID" value="XP_022647979"/>
    <property type="gene ID" value="LOC111244808"/>
</dbReference>
<dbReference type="OrthoDB" id="10499708at2759"/>
<dbReference type="RefSeq" id="XP_022647979.1">
    <property type="nucleotide sequence ID" value="XM_022792244.1"/>
</dbReference>
<keyword evidence="3" id="KW-1185">Reference proteome</keyword>
<evidence type="ECO:0000313" key="2">
    <source>
        <dbReference type="EnsemblMetazoa" id="XP_022647977"/>
    </source>
</evidence>
<dbReference type="EnsemblMetazoa" id="XM_022792247">
    <property type="protein sequence ID" value="XP_022647982"/>
    <property type="gene ID" value="LOC111244808"/>
</dbReference>
<dbReference type="EnsemblMetazoa" id="XM_022792243">
    <property type="protein sequence ID" value="XP_022647978"/>
    <property type="gene ID" value="LOC111244808"/>
</dbReference>
<dbReference type="AlphaFoldDB" id="A0A7M7JCJ3"/>
<feature type="region of interest" description="Disordered" evidence="1">
    <location>
        <begin position="408"/>
        <end position="427"/>
    </location>
</feature>
<dbReference type="RefSeq" id="XP_022647978.1">
    <property type="nucleotide sequence ID" value="XM_022792243.1"/>
</dbReference>
<protein>
    <submittedName>
        <fullName evidence="2">Uncharacterized protein</fullName>
    </submittedName>
</protein>
<dbReference type="KEGG" id="vde:111244808"/>